<organism evidence="1 2">
    <name type="scientific">Actinomadura rudentiformis</name>
    <dbReference type="NCBI Taxonomy" id="359158"/>
    <lineage>
        <taxon>Bacteria</taxon>
        <taxon>Bacillati</taxon>
        <taxon>Actinomycetota</taxon>
        <taxon>Actinomycetes</taxon>
        <taxon>Streptosporangiales</taxon>
        <taxon>Thermomonosporaceae</taxon>
        <taxon>Actinomadura</taxon>
    </lineage>
</organism>
<name>A0A6H9YDE3_9ACTN</name>
<comment type="caution">
    <text evidence="1">The sequence shown here is derived from an EMBL/GenBank/DDBJ whole genome shotgun (WGS) entry which is preliminary data.</text>
</comment>
<reference evidence="1 2" key="1">
    <citation type="submission" date="2019-09" db="EMBL/GenBank/DDBJ databases">
        <title>Actinomadura physcomitrii sp. nov., a novel actinomycete isolated from moss [Physcomitrium sphaericum (Ludw) Fuernr].</title>
        <authorList>
            <person name="Zhuang X."/>
            <person name="Liu C."/>
        </authorList>
    </citation>
    <scope>NUCLEOTIDE SEQUENCE [LARGE SCALE GENOMIC DNA]</scope>
    <source>
        <strain evidence="1 2">HMC1</strain>
    </source>
</reference>
<protein>
    <submittedName>
        <fullName evidence="1">Uncharacterized protein</fullName>
    </submittedName>
</protein>
<keyword evidence="2" id="KW-1185">Reference proteome</keyword>
<sequence length="161" mass="17796">MAAVTTDDPEFGIVTALHGFNRAHARFTRDADAPPEHALVSLAEALWWAVSADEGLRKLYSSPYQNARRAHSGGRYFWAVKYARDRCGHQRALAIVRAGLAPPYVPPITPGMVIQWRPEADLPPADAGFQDPAGARDTRHCWLANPQNERSRTWPPGSTLT</sequence>
<dbReference type="RefSeq" id="WP_151571468.1">
    <property type="nucleotide sequence ID" value="NZ_WBMT01000044.1"/>
</dbReference>
<dbReference type="Proteomes" id="UP000468735">
    <property type="component" value="Unassembled WGS sequence"/>
</dbReference>
<dbReference type="OrthoDB" id="3541041at2"/>
<proteinExistence type="predicted"/>
<accession>A0A6H9YDE3</accession>
<dbReference type="AlphaFoldDB" id="A0A6H9YDE3"/>
<dbReference type="EMBL" id="WBMT01000044">
    <property type="protein sequence ID" value="KAB2337051.1"/>
    <property type="molecule type" value="Genomic_DNA"/>
</dbReference>
<evidence type="ECO:0000313" key="2">
    <source>
        <dbReference type="Proteomes" id="UP000468735"/>
    </source>
</evidence>
<evidence type="ECO:0000313" key="1">
    <source>
        <dbReference type="EMBL" id="KAB2337051.1"/>
    </source>
</evidence>
<gene>
    <name evidence="1" type="ORF">F8566_49475</name>
</gene>